<keyword evidence="7" id="KW-0732">Signal</keyword>
<dbReference type="EC" id="3.5.2.6" evidence="3 6"/>
<evidence type="ECO:0000256" key="3">
    <source>
        <dbReference type="ARBA" id="ARBA00012865"/>
    </source>
</evidence>
<proteinExistence type="inferred from homology"/>
<dbReference type="PANTHER" id="PTHR35333">
    <property type="entry name" value="BETA-LACTAMASE"/>
    <property type="match status" value="1"/>
</dbReference>
<keyword evidence="10" id="KW-1185">Reference proteome</keyword>
<dbReference type="InterPro" id="IPR000871">
    <property type="entry name" value="Beta-lactam_class-A"/>
</dbReference>
<accession>A0A073J4Q4</accession>
<comment type="caution">
    <text evidence="9">The sequence shown here is derived from an EMBL/GenBank/DDBJ whole genome shotgun (WGS) entry which is preliminary data.</text>
</comment>
<name>A0A073J4Q4_9RHOB</name>
<sequence length="293" mass="31421">MQTRNSTLSRTVAGIVLGVSMAAASFAQTPVGELEQTVDRIEARLGGRIGIALVDTGSDFTWANRPDEQFLMNSTVKVPLCGAVLARVDAGTLSLTDELPVTEGDIVTYAPVTEQHVGQSMNMAALCLAAIDMSDNTAANLLIEHLGGPQAITQFFRSTGDIESRLDRFEPELNTFTPGDPRDTTTPVASADTVRNLLLGDVLSENSRKQLADWMRHGGVTGKLLRAGAPADWQIYDKSGSGSHTRNLVAMVIPDGRAPWIVSIFISDIDADFETRNAALQDISRAIRAVIGQ</sequence>
<dbReference type="EMBL" id="JAMD01000003">
    <property type="protein sequence ID" value="KEJ96795.1"/>
    <property type="molecule type" value="Genomic_DNA"/>
</dbReference>
<evidence type="ECO:0000256" key="1">
    <source>
        <dbReference type="ARBA" id="ARBA00001526"/>
    </source>
</evidence>
<keyword evidence="4 6" id="KW-0378">Hydrolase</keyword>
<dbReference type="InterPro" id="IPR023650">
    <property type="entry name" value="Beta-lactam_class-A_AS"/>
</dbReference>
<feature type="domain" description="Beta-lactamase class A catalytic" evidence="8">
    <location>
        <begin position="51"/>
        <end position="265"/>
    </location>
</feature>
<evidence type="ECO:0000256" key="2">
    <source>
        <dbReference type="ARBA" id="ARBA00009009"/>
    </source>
</evidence>
<dbReference type="InterPro" id="IPR012338">
    <property type="entry name" value="Beta-lactam/transpept-like"/>
</dbReference>
<dbReference type="InterPro" id="IPR045155">
    <property type="entry name" value="Beta-lactam_cat"/>
</dbReference>
<dbReference type="GeneID" id="68868882"/>
<comment type="catalytic activity">
    <reaction evidence="1 6">
        <text>a beta-lactam + H2O = a substituted beta-amino acid</text>
        <dbReference type="Rhea" id="RHEA:20401"/>
        <dbReference type="ChEBI" id="CHEBI:15377"/>
        <dbReference type="ChEBI" id="CHEBI:35627"/>
        <dbReference type="ChEBI" id="CHEBI:140347"/>
        <dbReference type="EC" id="3.5.2.6"/>
    </reaction>
</comment>
<dbReference type="GO" id="GO:0046677">
    <property type="term" value="P:response to antibiotic"/>
    <property type="evidence" value="ECO:0007669"/>
    <property type="project" value="UniProtKB-UniRule"/>
</dbReference>
<evidence type="ECO:0000256" key="4">
    <source>
        <dbReference type="ARBA" id="ARBA00022801"/>
    </source>
</evidence>
<evidence type="ECO:0000256" key="5">
    <source>
        <dbReference type="ARBA" id="ARBA00023251"/>
    </source>
</evidence>
<dbReference type="GO" id="GO:0030655">
    <property type="term" value="P:beta-lactam antibiotic catabolic process"/>
    <property type="evidence" value="ECO:0007669"/>
    <property type="project" value="InterPro"/>
</dbReference>
<feature type="signal peptide" evidence="7">
    <location>
        <begin position="1"/>
        <end position="27"/>
    </location>
</feature>
<evidence type="ECO:0000259" key="8">
    <source>
        <dbReference type="Pfam" id="PF13354"/>
    </source>
</evidence>
<comment type="similarity">
    <text evidence="2 6">Belongs to the class-A beta-lactamase family.</text>
</comment>
<dbReference type="PROSITE" id="PS00146">
    <property type="entry name" value="BETA_LACTAMASE_A"/>
    <property type="match status" value="1"/>
</dbReference>
<dbReference type="GO" id="GO:0008800">
    <property type="term" value="F:beta-lactamase activity"/>
    <property type="evidence" value="ECO:0007669"/>
    <property type="project" value="UniProtKB-UniRule"/>
</dbReference>
<dbReference type="NCBIfam" id="NF033103">
    <property type="entry name" value="bla_class_A"/>
    <property type="match status" value="1"/>
</dbReference>
<evidence type="ECO:0000256" key="6">
    <source>
        <dbReference type="RuleBase" id="RU361140"/>
    </source>
</evidence>
<dbReference type="Pfam" id="PF13354">
    <property type="entry name" value="Beta-lactamase2"/>
    <property type="match status" value="1"/>
</dbReference>
<keyword evidence="5 6" id="KW-0046">Antibiotic resistance</keyword>
<dbReference type="PRINTS" id="PR00118">
    <property type="entry name" value="BLACTAMASEA"/>
</dbReference>
<dbReference type="Gene3D" id="3.40.710.10">
    <property type="entry name" value="DD-peptidase/beta-lactamase superfamily"/>
    <property type="match status" value="1"/>
</dbReference>
<dbReference type="RefSeq" id="WP_037924463.1">
    <property type="nucleotide sequence ID" value="NZ_CP054599.1"/>
</dbReference>
<dbReference type="AlphaFoldDB" id="A0A073J4Q4"/>
<protein>
    <recommendedName>
        <fullName evidence="3 6">Beta-lactamase</fullName>
        <ecNumber evidence="3 6">3.5.2.6</ecNumber>
    </recommendedName>
</protein>
<gene>
    <name evidence="9" type="ORF">SUH3_15695</name>
</gene>
<feature type="chain" id="PRO_5001690253" description="Beta-lactamase" evidence="7">
    <location>
        <begin position="28"/>
        <end position="293"/>
    </location>
</feature>
<evidence type="ECO:0000256" key="7">
    <source>
        <dbReference type="SAM" id="SignalP"/>
    </source>
</evidence>
<evidence type="ECO:0000313" key="10">
    <source>
        <dbReference type="Proteomes" id="UP000027746"/>
    </source>
</evidence>
<dbReference type="PANTHER" id="PTHR35333:SF3">
    <property type="entry name" value="BETA-LACTAMASE-TYPE TRANSPEPTIDASE FOLD CONTAINING PROTEIN"/>
    <property type="match status" value="1"/>
</dbReference>
<evidence type="ECO:0000313" key="9">
    <source>
        <dbReference type="EMBL" id="KEJ96795.1"/>
    </source>
</evidence>
<dbReference type="OrthoDB" id="9784149at2"/>
<organism evidence="9 10">
    <name type="scientific">Pseudosulfitobacter pseudonitzschiae</name>
    <dbReference type="NCBI Taxonomy" id="1402135"/>
    <lineage>
        <taxon>Bacteria</taxon>
        <taxon>Pseudomonadati</taxon>
        <taxon>Pseudomonadota</taxon>
        <taxon>Alphaproteobacteria</taxon>
        <taxon>Rhodobacterales</taxon>
        <taxon>Roseobacteraceae</taxon>
        <taxon>Pseudosulfitobacter</taxon>
    </lineage>
</organism>
<dbReference type="SUPFAM" id="SSF56601">
    <property type="entry name" value="beta-lactamase/transpeptidase-like"/>
    <property type="match status" value="1"/>
</dbReference>
<reference evidence="9 10" key="1">
    <citation type="submission" date="2014-01" db="EMBL/GenBank/DDBJ databases">
        <title>Sulfitobacter sp. H3 (MCCC 1A00686) Genome Sequencing.</title>
        <authorList>
            <person name="Lai Q."/>
            <person name="Hong Z."/>
        </authorList>
    </citation>
    <scope>NUCLEOTIDE SEQUENCE [LARGE SCALE GENOMIC DNA]</scope>
    <source>
        <strain evidence="9 10">H3</strain>
    </source>
</reference>
<dbReference type="Proteomes" id="UP000027746">
    <property type="component" value="Unassembled WGS sequence"/>
</dbReference>